<dbReference type="AlphaFoldDB" id="A0A2N0VK14"/>
<dbReference type="Gene3D" id="3.30.1330.80">
    <property type="entry name" value="Hypothetical protein, similar to alpha- acetolactate decarboxylase, domain 2"/>
    <property type="match status" value="1"/>
</dbReference>
<dbReference type="OrthoDB" id="824310at2"/>
<evidence type="ECO:0000313" key="1">
    <source>
        <dbReference type="EMBL" id="PKD44494.1"/>
    </source>
</evidence>
<name>A0A2N0VK14_9BACT</name>
<dbReference type="EMBL" id="PISP01000001">
    <property type="protein sequence ID" value="PKD44494.1"/>
    <property type="molecule type" value="Genomic_DNA"/>
</dbReference>
<dbReference type="SUPFAM" id="SSF117856">
    <property type="entry name" value="AF0104/ALDC/Ptd012-like"/>
    <property type="match status" value="1"/>
</dbReference>
<sequence>MQFIDAYDEEKANLLILASVEEWDTIELPDNISSMEELQETIENRAEEYGLDMDRPFPFLVKGVFSALNWHVIDWPEGDNVHTHQKHRTSGPNGVLEDQNVRILGFWSDSHHGIFTHHSTNLHMHFVTEDESLAGHLDGLGNGRDLTLYLPENNQ</sequence>
<protein>
    <recommendedName>
        <fullName evidence="3">Acetolactate decarboxylase</fullName>
    </recommendedName>
</protein>
<gene>
    <name evidence="1" type="ORF">CWD77_03235</name>
</gene>
<organism evidence="1 2">
    <name type="scientific">Rhodohalobacter barkolensis</name>
    <dbReference type="NCBI Taxonomy" id="2053187"/>
    <lineage>
        <taxon>Bacteria</taxon>
        <taxon>Pseudomonadati</taxon>
        <taxon>Balneolota</taxon>
        <taxon>Balneolia</taxon>
        <taxon>Balneolales</taxon>
        <taxon>Balneolaceae</taxon>
        <taxon>Rhodohalobacter</taxon>
    </lineage>
</organism>
<dbReference type="Proteomes" id="UP000233398">
    <property type="component" value="Unassembled WGS sequence"/>
</dbReference>
<accession>A0A2N0VK14</accession>
<keyword evidence="2" id="KW-1185">Reference proteome</keyword>
<evidence type="ECO:0008006" key="3">
    <source>
        <dbReference type="Google" id="ProtNLM"/>
    </source>
</evidence>
<proteinExistence type="predicted"/>
<comment type="caution">
    <text evidence="1">The sequence shown here is derived from an EMBL/GenBank/DDBJ whole genome shotgun (WGS) entry which is preliminary data.</text>
</comment>
<dbReference type="RefSeq" id="WP_101071784.1">
    <property type="nucleotide sequence ID" value="NZ_PISP01000001.1"/>
</dbReference>
<evidence type="ECO:0000313" key="2">
    <source>
        <dbReference type="Proteomes" id="UP000233398"/>
    </source>
</evidence>
<reference evidence="1 2" key="1">
    <citation type="submission" date="2017-11" db="EMBL/GenBank/DDBJ databases">
        <title>Rhodohalobacter 15182 sp. nov., isolated from a salt lake.</title>
        <authorList>
            <person name="Han S."/>
        </authorList>
    </citation>
    <scope>NUCLEOTIDE SEQUENCE [LARGE SCALE GENOMIC DNA]</scope>
    <source>
        <strain evidence="1 2">15182</strain>
    </source>
</reference>